<dbReference type="EMBL" id="LAZR01012142">
    <property type="protein sequence ID" value="KKM32974.1"/>
    <property type="molecule type" value="Genomic_DNA"/>
</dbReference>
<dbReference type="PROSITE" id="PS50293">
    <property type="entry name" value="TPR_REGION"/>
    <property type="match status" value="1"/>
</dbReference>
<dbReference type="SMART" id="SM00028">
    <property type="entry name" value="TPR"/>
    <property type="match status" value="4"/>
</dbReference>
<dbReference type="InterPro" id="IPR019734">
    <property type="entry name" value="TPR_rpt"/>
</dbReference>
<accession>A0A0F9IL54</accession>
<dbReference type="PANTHER" id="PTHR10098">
    <property type="entry name" value="RAPSYN-RELATED"/>
    <property type="match status" value="1"/>
</dbReference>
<evidence type="ECO:0000313" key="1">
    <source>
        <dbReference type="EMBL" id="KKM32974.1"/>
    </source>
</evidence>
<dbReference type="InterPro" id="IPR011990">
    <property type="entry name" value="TPR-like_helical_dom_sf"/>
</dbReference>
<dbReference type="Gene3D" id="1.25.40.10">
    <property type="entry name" value="Tetratricopeptide repeat domain"/>
    <property type="match status" value="2"/>
</dbReference>
<dbReference type="SUPFAM" id="SSF81901">
    <property type="entry name" value="HCP-like"/>
    <property type="match status" value="1"/>
</dbReference>
<dbReference type="Pfam" id="PF13181">
    <property type="entry name" value="TPR_8"/>
    <property type="match status" value="2"/>
</dbReference>
<dbReference type="AlphaFoldDB" id="A0A0F9IL54"/>
<dbReference type="PROSITE" id="PS50005">
    <property type="entry name" value="TPR"/>
    <property type="match status" value="2"/>
</dbReference>
<feature type="non-terminal residue" evidence="1">
    <location>
        <position position="1"/>
    </location>
</feature>
<gene>
    <name evidence="1" type="ORF">LCGC14_1565550</name>
</gene>
<name>A0A0F9IL54_9ZZZZ</name>
<sequence length="1041" mass="122758">INGITNPHQRPFSDKFFILERFILKQRIQIMKTLEHKDDNDVISLCISLLSQNLFLKKFRLDPGYRLKVLLELDKDSKILRQAKRELIFLFKDSSFIQEFSETVKKSKREDFEFDEKRLLMNIINERQYIKVFTSAFLKENEKIFWFYLLWREFMEKGKISEAIATEAMLLELIGGYFQGYHLFWNESPNEKERNAHYYLLNAIRELVKKINPFFLDYIESQRGNTRLSEEIQDIVDSLKYNNLTDQFDEISDHLKDIYDKNIDTYNNKQLYKSILTICALIHFNNLPLDQKILELNKIQGVSKFIRLVQKYPMIYPDKMLTVDLPAWFRNGVLPSFKSLIEEKIKSLEHIRSISYLEKDEEGLTHFILVKYLCKILILKKQYSEAFKLLVNRFEFIERLVDTKFKNLELCNGEDHFQVEMLFLLGQIAGFSGKSAVINQIIKSFNRMELSETDSLLALKFPALKSILYRISGEYKKESIFLRSVDIERKKLLKEPKLNPLEIMEYLFPAQLFFSEEFNPKVIEQQSYIQQSILTFERESLIPHNIEPYILYLDIRKKILTNIPYPEALEIRDKSFELSHLNYMSLQLQCMGSFKEALTYAPDIVSLINFYDKNDDKRILMETIAFPYLYLGDYKNAKTFLEKALEFNPTDAYYNEYLILVNLALEDVSEARKHLFKQYYLEKVRKTTEITIYIESSYRLLLFWLQESKFDEAINSLLDYPPESDSLIPYVDKIYCDIGTTLANLGFFEKALNYYLKSYKFTKDAEFQAKLLNNIGTLHSDQRNIEKAIETFQNALRLNSDDKMIWLNLAKMHQLKLNHIEAKDIYKKASKYFEKKDKKFSEFMTLQSELAKWDSKGIINLNLVEDNDALDHLKVAQELFLNRNTIRFLSDNTGSIIHHLTNGFDCLFHSTISLWLDKILRKTYPNQTPPNFKKGLPQGVREVWRGKHMTFGNISYLINEVLAANPNNIVKTFRDEIFRYINSEDLRNIKKMADISADIRNPASHGGIIDNQTLMNALPNLIGNLNKCILILNKFGYKPNC</sequence>
<reference evidence="1" key="1">
    <citation type="journal article" date="2015" name="Nature">
        <title>Complex archaea that bridge the gap between prokaryotes and eukaryotes.</title>
        <authorList>
            <person name="Spang A."/>
            <person name="Saw J.H."/>
            <person name="Jorgensen S.L."/>
            <person name="Zaremba-Niedzwiedzka K."/>
            <person name="Martijn J."/>
            <person name="Lind A.E."/>
            <person name="van Eijk R."/>
            <person name="Schleper C."/>
            <person name="Guy L."/>
            <person name="Ettema T.J."/>
        </authorList>
    </citation>
    <scope>NUCLEOTIDE SEQUENCE</scope>
</reference>
<comment type="caution">
    <text evidence="1">The sequence shown here is derived from an EMBL/GenBank/DDBJ whole genome shotgun (WGS) entry which is preliminary data.</text>
</comment>
<organism evidence="1">
    <name type="scientific">marine sediment metagenome</name>
    <dbReference type="NCBI Taxonomy" id="412755"/>
    <lineage>
        <taxon>unclassified sequences</taxon>
        <taxon>metagenomes</taxon>
        <taxon>ecological metagenomes</taxon>
    </lineage>
</organism>
<protein>
    <submittedName>
        <fullName evidence="1">Uncharacterized protein</fullName>
    </submittedName>
</protein>
<proteinExistence type="predicted"/>